<feature type="domain" description="DUF7933" evidence="5">
    <location>
        <begin position="274"/>
        <end position="411"/>
    </location>
</feature>
<keyword evidence="1" id="KW-0812">Transmembrane</keyword>
<feature type="domain" description="DUF11" evidence="3">
    <location>
        <begin position="549"/>
        <end position="653"/>
    </location>
</feature>
<dbReference type="NCBIfam" id="TIGR01451">
    <property type="entry name" value="B_ant_repeat"/>
    <property type="match status" value="2"/>
</dbReference>
<sequence>MISRIKRRLNGFVKVGLLAGAAIAFSSNATAAKILVLTTAETATDAIAINNNCVSEFTALQPTHTVVAMPGKLSDNASPLTMQDLSPATGPYDIVVTCTVYAAANQAAVSAIADGMRQRTARAFFNFDEHASFMPAFIAAKNDWTLALSTIRGGSGEPQILNARSIYADAFAGLPVMGGHSYGAYTGVPLDNTLYTPQSAPIPPNSDIVPGASTMVVPIEQSYLDGNGAPQGACLFQSSDVSMFDSVRYLANRGRISAAFINATAPGGACSLSPSISKSFSANSIAAGGTSILTIRINNNGGYTDAAGVFQPGAPVSNLKVQDNLPAPLQLDGVPTTTCSGGSLTGSSGQTALGLEGATLPSGGCTITAAVTWPASAVAACTGASVINTINAGVEFTTAGGTAKQNATAALACAPVASVQVSKSVAERNVMAGAAAHFTVSIRNIGPVAGTGIVVSDPVSSDWSSVTWTCSATGGASCPSESGAGAIAVNGLTLPAGGALSYAIAAVSAGSANSATNTVSVSPGNGQCSSGAAPCIASATVAVLGGVQIDKSRTSGATAKVGDTVEYKVQVSNPTGVPVTRPIAIADPLPAGLESGHWTCAGACGTTTSGSLPLAVTLDGLGPQASATFTLSAVAAASGQGASVINTATATPTAPELCLNGQAQCSASADSVQINPSAPATPTAVPSLSQWALALLSLVLGGCAVISVRRTRMH</sequence>
<evidence type="ECO:0000256" key="2">
    <source>
        <dbReference type="SAM" id="SignalP"/>
    </source>
</evidence>
<dbReference type="AlphaFoldDB" id="A0AAW4XTI2"/>
<keyword evidence="7" id="KW-1185">Reference proteome</keyword>
<name>A0AAW4XTI2_9BURK</name>
<evidence type="ECO:0000256" key="1">
    <source>
        <dbReference type="SAM" id="Phobius"/>
    </source>
</evidence>
<evidence type="ECO:0000313" key="6">
    <source>
        <dbReference type="EMBL" id="MCD2164707.1"/>
    </source>
</evidence>
<dbReference type="InterPro" id="IPR001434">
    <property type="entry name" value="OmcB-like_DUF11"/>
</dbReference>
<dbReference type="InterPro" id="IPR047589">
    <property type="entry name" value="DUF11_rpt"/>
</dbReference>
<gene>
    <name evidence="6" type="ORF">LPW39_06115</name>
</gene>
<protein>
    <submittedName>
        <fullName evidence="6">IPTL-CTERM sorting domain-containing protein</fullName>
    </submittedName>
</protein>
<dbReference type="RefSeq" id="WP_230772311.1">
    <property type="nucleotide sequence ID" value="NZ_JAJNCT010000005.1"/>
</dbReference>
<organism evidence="6 7">
    <name type="scientific">Comamonas koreensis</name>
    <dbReference type="NCBI Taxonomy" id="160825"/>
    <lineage>
        <taxon>Bacteria</taxon>
        <taxon>Pseudomonadati</taxon>
        <taxon>Pseudomonadota</taxon>
        <taxon>Betaproteobacteria</taxon>
        <taxon>Burkholderiales</taxon>
        <taxon>Comamonadaceae</taxon>
        <taxon>Comamonas</taxon>
    </lineage>
</organism>
<feature type="domain" description="DUF11" evidence="3">
    <location>
        <begin position="419"/>
        <end position="522"/>
    </location>
</feature>
<feature type="signal peptide" evidence="2">
    <location>
        <begin position="1"/>
        <end position="31"/>
    </location>
</feature>
<feature type="chain" id="PRO_5043419725" evidence="2">
    <location>
        <begin position="32"/>
        <end position="714"/>
    </location>
</feature>
<keyword evidence="2" id="KW-0732">Signal</keyword>
<dbReference type="Pfam" id="PF01345">
    <property type="entry name" value="DUF11"/>
    <property type="match status" value="2"/>
</dbReference>
<dbReference type="EMBL" id="JAJNCT010000005">
    <property type="protein sequence ID" value="MCD2164707.1"/>
    <property type="molecule type" value="Genomic_DNA"/>
</dbReference>
<dbReference type="Proteomes" id="UP001199260">
    <property type="component" value="Unassembled WGS sequence"/>
</dbReference>
<dbReference type="InterPro" id="IPR026442">
    <property type="entry name" value="IPTL_CTERM"/>
</dbReference>
<reference evidence="6 7" key="1">
    <citation type="submission" date="2021-11" db="EMBL/GenBank/DDBJ databases">
        <title>Genome sequence.</title>
        <authorList>
            <person name="Sun Q."/>
        </authorList>
    </citation>
    <scope>NUCLEOTIDE SEQUENCE [LARGE SCALE GENOMIC DNA]</scope>
    <source>
        <strain evidence="6 7">KCTC 12005</strain>
    </source>
</reference>
<dbReference type="Pfam" id="PF25564">
    <property type="entry name" value="DUF7933"/>
    <property type="match status" value="1"/>
</dbReference>
<proteinExistence type="predicted"/>
<feature type="domain" description="IPTL-CTERM protein sorting" evidence="4">
    <location>
        <begin position="683"/>
        <end position="710"/>
    </location>
</feature>
<keyword evidence="1" id="KW-0472">Membrane</keyword>
<dbReference type="Pfam" id="PF18203">
    <property type="entry name" value="IPTL-CTERM"/>
    <property type="match status" value="1"/>
</dbReference>
<comment type="caution">
    <text evidence="6">The sequence shown here is derived from an EMBL/GenBank/DDBJ whole genome shotgun (WGS) entry which is preliminary data.</text>
</comment>
<evidence type="ECO:0000259" key="3">
    <source>
        <dbReference type="Pfam" id="PF01345"/>
    </source>
</evidence>
<evidence type="ECO:0000313" key="7">
    <source>
        <dbReference type="Proteomes" id="UP001199260"/>
    </source>
</evidence>
<evidence type="ECO:0000259" key="5">
    <source>
        <dbReference type="Pfam" id="PF25564"/>
    </source>
</evidence>
<dbReference type="InterPro" id="IPR057693">
    <property type="entry name" value="DUF7933"/>
</dbReference>
<feature type="transmembrane region" description="Helical" evidence="1">
    <location>
        <begin position="688"/>
        <end position="708"/>
    </location>
</feature>
<keyword evidence="1" id="KW-1133">Transmembrane helix</keyword>
<dbReference type="PANTHER" id="PTHR34819">
    <property type="entry name" value="LARGE CYSTEINE-RICH PERIPLASMIC PROTEIN OMCB"/>
    <property type="match status" value="1"/>
</dbReference>
<accession>A0AAW4XTI2</accession>
<dbReference type="InterPro" id="IPR051172">
    <property type="entry name" value="Chlamydia_OmcB"/>
</dbReference>
<evidence type="ECO:0000259" key="4">
    <source>
        <dbReference type="Pfam" id="PF18203"/>
    </source>
</evidence>
<dbReference type="NCBIfam" id="TIGR04174">
    <property type="entry name" value="IPTL_CTERM"/>
    <property type="match status" value="1"/>
</dbReference>